<dbReference type="InterPro" id="IPR022813">
    <property type="entry name" value="SecD/SecF_arch_bac"/>
</dbReference>
<feature type="compositionally biased region" description="Basic and acidic residues" evidence="10">
    <location>
        <begin position="329"/>
        <end position="341"/>
    </location>
</feature>
<comment type="caution">
    <text evidence="12">The sequence shown here is derived from an EMBL/GenBank/DDBJ whole genome shotgun (WGS) entry which is preliminary data.</text>
</comment>
<dbReference type="NCBIfam" id="TIGR00966">
    <property type="entry name" value="transloc_SecF"/>
    <property type="match status" value="1"/>
</dbReference>
<dbReference type="InterPro" id="IPR048634">
    <property type="entry name" value="SecD_SecF_C"/>
</dbReference>
<organism evidence="12 13">
    <name type="scientific">Klugiella xanthotipulae</name>
    <dbReference type="NCBI Taxonomy" id="244735"/>
    <lineage>
        <taxon>Bacteria</taxon>
        <taxon>Bacillati</taxon>
        <taxon>Actinomycetota</taxon>
        <taxon>Actinomycetes</taxon>
        <taxon>Micrococcales</taxon>
        <taxon>Microbacteriaceae</taxon>
        <taxon>Klugiella</taxon>
    </lineage>
</organism>
<keyword evidence="2 9" id="KW-0813">Transport</keyword>
<keyword evidence="5 9" id="KW-0653">Protein transport</keyword>
<protein>
    <recommendedName>
        <fullName evidence="9">Protein-export membrane protein SecF</fullName>
    </recommendedName>
</protein>
<dbReference type="Gene3D" id="1.20.1640.10">
    <property type="entry name" value="Multidrug efflux transporter AcrB transmembrane domain"/>
    <property type="match status" value="1"/>
</dbReference>
<name>A0A543HSA2_9MICO</name>
<dbReference type="Proteomes" id="UP000318331">
    <property type="component" value="Unassembled WGS sequence"/>
</dbReference>
<dbReference type="EMBL" id="VFPN01000003">
    <property type="protein sequence ID" value="TQM61202.1"/>
    <property type="molecule type" value="Genomic_DNA"/>
</dbReference>
<feature type="region of interest" description="Disordered" evidence="10">
    <location>
        <begin position="319"/>
        <end position="341"/>
    </location>
</feature>
<keyword evidence="3 9" id="KW-1003">Cell membrane</keyword>
<evidence type="ECO:0000256" key="1">
    <source>
        <dbReference type="ARBA" id="ARBA00004651"/>
    </source>
</evidence>
<dbReference type="HAMAP" id="MF_01464_B">
    <property type="entry name" value="SecF_B"/>
    <property type="match status" value="1"/>
</dbReference>
<evidence type="ECO:0000256" key="6">
    <source>
        <dbReference type="ARBA" id="ARBA00022989"/>
    </source>
</evidence>
<keyword evidence="8 9" id="KW-0472">Membrane</keyword>
<sequence length="341" mass="36839">MGTFAQFGNDLYTGKRSYNIVGKRKLWYIIAAVMIAISVIGPFARGGFTFGIEFSGGSQFQIIVGDGRDQAPAVDAVTSVVPNTVPRVMLVGNDSIRVQTEQLTDQQTGDVRAALAKAYDVKESSITSSFIGASWGQDITRQAIIALIVFILFATVVMALYFRTWKMSLAAIIALLHDLVITAGVYGITGFEITPAAMIGFLTILGYSLYDTVVVFDKIRENTGRGELNEARTFSSSVNLAVNQTLVRSINTSVVALLPVASILFIGAFVLGAGTLRDIALALFIGILVGTYSTIFIAAPTYAHLREVEPLVKKHDAKVRARMSASREQGPESRRTEPQPS</sequence>
<keyword evidence="6 9" id="KW-1133">Transmembrane helix</keyword>
<dbReference type="InterPro" id="IPR055344">
    <property type="entry name" value="SecD_SecF_C_bact"/>
</dbReference>
<keyword evidence="4 9" id="KW-0812">Transmembrane</keyword>
<evidence type="ECO:0000259" key="11">
    <source>
        <dbReference type="Pfam" id="PF02355"/>
    </source>
</evidence>
<dbReference type="AlphaFoldDB" id="A0A543HSA2"/>
<feature type="domain" description="Protein export membrane protein SecD/SecF C-terminal" evidence="11">
    <location>
        <begin position="116"/>
        <end position="306"/>
    </location>
</feature>
<dbReference type="PANTHER" id="PTHR30081">
    <property type="entry name" value="PROTEIN-EXPORT MEMBRANE PROTEIN SEC"/>
    <property type="match status" value="1"/>
</dbReference>
<dbReference type="InterPro" id="IPR022645">
    <property type="entry name" value="SecD/SecF_bac"/>
</dbReference>
<dbReference type="PRINTS" id="PR01755">
    <property type="entry name" value="SECFTRNLCASE"/>
</dbReference>
<feature type="transmembrane region" description="Helical" evidence="9">
    <location>
        <begin position="26"/>
        <end position="44"/>
    </location>
</feature>
<keyword evidence="7 9" id="KW-0811">Translocation</keyword>
<comment type="similarity">
    <text evidence="9">Belongs to the SecD/SecF family. SecF subfamily.</text>
</comment>
<reference evidence="12 13" key="1">
    <citation type="submission" date="2019-06" db="EMBL/GenBank/DDBJ databases">
        <title>Sequencing the genomes of 1000 actinobacteria strains.</title>
        <authorList>
            <person name="Klenk H.-P."/>
        </authorList>
    </citation>
    <scope>NUCLEOTIDE SEQUENCE [LARGE SCALE GENOMIC DNA]</scope>
    <source>
        <strain evidence="12 13">DSM 18031</strain>
    </source>
</reference>
<dbReference type="Pfam" id="PF02355">
    <property type="entry name" value="SecD_SecF_C"/>
    <property type="match status" value="1"/>
</dbReference>
<evidence type="ECO:0000256" key="2">
    <source>
        <dbReference type="ARBA" id="ARBA00022448"/>
    </source>
</evidence>
<comment type="function">
    <text evidence="9">Part of the Sec protein translocase complex. Interacts with the SecYEG preprotein conducting channel. SecDF uses the proton motive force (PMF) to complete protein translocation after the ATP-dependent function of SecA.</text>
</comment>
<feature type="transmembrane region" description="Helical" evidence="9">
    <location>
        <begin position="279"/>
        <end position="305"/>
    </location>
</feature>
<proteinExistence type="inferred from homology"/>
<evidence type="ECO:0000256" key="7">
    <source>
        <dbReference type="ARBA" id="ARBA00023010"/>
    </source>
</evidence>
<dbReference type="GO" id="GO:0065002">
    <property type="term" value="P:intracellular protein transmembrane transport"/>
    <property type="evidence" value="ECO:0007669"/>
    <property type="project" value="UniProtKB-UniRule"/>
</dbReference>
<dbReference type="RefSeq" id="WP_141918352.1">
    <property type="nucleotide sequence ID" value="NZ_BAAAYS010000004.1"/>
</dbReference>
<evidence type="ECO:0000256" key="4">
    <source>
        <dbReference type="ARBA" id="ARBA00022692"/>
    </source>
</evidence>
<evidence type="ECO:0000256" key="8">
    <source>
        <dbReference type="ARBA" id="ARBA00023136"/>
    </source>
</evidence>
<evidence type="ECO:0000313" key="12">
    <source>
        <dbReference type="EMBL" id="TQM61202.1"/>
    </source>
</evidence>
<dbReference type="OrthoDB" id="9774769at2"/>
<dbReference type="GO" id="GO:0015450">
    <property type="term" value="F:protein-transporting ATPase activity"/>
    <property type="evidence" value="ECO:0007669"/>
    <property type="project" value="InterPro"/>
</dbReference>
<dbReference type="SUPFAM" id="SSF82866">
    <property type="entry name" value="Multidrug efflux transporter AcrB transmembrane domain"/>
    <property type="match status" value="1"/>
</dbReference>
<evidence type="ECO:0000256" key="3">
    <source>
        <dbReference type="ARBA" id="ARBA00022475"/>
    </source>
</evidence>
<dbReference type="GO" id="GO:0005886">
    <property type="term" value="C:plasma membrane"/>
    <property type="evidence" value="ECO:0007669"/>
    <property type="project" value="UniProtKB-SubCell"/>
</dbReference>
<dbReference type="PANTHER" id="PTHR30081:SF8">
    <property type="entry name" value="PROTEIN TRANSLOCASE SUBUNIT SECF"/>
    <property type="match status" value="1"/>
</dbReference>
<feature type="transmembrane region" description="Helical" evidence="9">
    <location>
        <begin position="143"/>
        <end position="162"/>
    </location>
</feature>
<feature type="transmembrane region" description="Helical" evidence="9">
    <location>
        <begin position="169"/>
        <end position="189"/>
    </location>
</feature>
<dbReference type="GO" id="GO:0006605">
    <property type="term" value="P:protein targeting"/>
    <property type="evidence" value="ECO:0007669"/>
    <property type="project" value="UniProtKB-UniRule"/>
</dbReference>
<keyword evidence="13" id="KW-1185">Reference proteome</keyword>
<dbReference type="GO" id="GO:0043952">
    <property type="term" value="P:protein transport by the Sec complex"/>
    <property type="evidence" value="ECO:0007669"/>
    <property type="project" value="UniProtKB-UniRule"/>
</dbReference>
<feature type="transmembrane region" description="Helical" evidence="9">
    <location>
        <begin position="195"/>
        <end position="216"/>
    </location>
</feature>
<comment type="subcellular location">
    <subcellularLocation>
        <location evidence="1 9">Cell membrane</location>
        <topology evidence="1 9">Multi-pass membrane protein</topology>
    </subcellularLocation>
</comment>
<feature type="transmembrane region" description="Helical" evidence="9">
    <location>
        <begin position="254"/>
        <end position="273"/>
    </location>
</feature>
<gene>
    <name evidence="9" type="primary">secF</name>
    <name evidence="12" type="ORF">FB466_2143</name>
</gene>
<dbReference type="NCBIfam" id="TIGR00916">
    <property type="entry name" value="2A0604s01"/>
    <property type="match status" value="1"/>
</dbReference>
<evidence type="ECO:0000256" key="9">
    <source>
        <dbReference type="HAMAP-Rule" id="MF_01464"/>
    </source>
</evidence>
<evidence type="ECO:0000256" key="10">
    <source>
        <dbReference type="SAM" id="MobiDB-lite"/>
    </source>
</evidence>
<accession>A0A543HSA2</accession>
<comment type="subunit">
    <text evidence="9">Forms a complex with SecD. Part of the essential Sec protein translocation apparatus which comprises SecA, SecYEG and auxiliary proteins SecDF. Other proteins may also be involved.</text>
</comment>
<evidence type="ECO:0000313" key="13">
    <source>
        <dbReference type="Proteomes" id="UP000318331"/>
    </source>
</evidence>
<dbReference type="InterPro" id="IPR005665">
    <property type="entry name" value="SecF_bac"/>
</dbReference>
<evidence type="ECO:0000256" key="5">
    <source>
        <dbReference type="ARBA" id="ARBA00022927"/>
    </source>
</evidence>